<evidence type="ECO:0000313" key="3">
    <source>
        <dbReference type="Proteomes" id="UP000298781"/>
    </source>
</evidence>
<dbReference type="AlphaFoldDB" id="A0A4D7B859"/>
<dbReference type="RefSeq" id="WP_136961931.1">
    <property type="nucleotide sequence ID" value="NZ_CP039690.1"/>
</dbReference>
<feature type="chain" id="PRO_5020495888" evidence="1">
    <location>
        <begin position="25"/>
        <end position="181"/>
    </location>
</feature>
<dbReference type="KEGG" id="pstg:E8M01_21005"/>
<dbReference type="OrthoDB" id="9843529at2"/>
<gene>
    <name evidence="2" type="ORF">E8M01_21005</name>
</gene>
<sequence>MAGLSKAIAFTAVALLATATTALGQTEPAGWRNSETDGQVQAFVSAQMGEGASAATVYLGFFCGARPAVRLRGPVAGVRPGGKAEPVSIAFEAGDDLFVTSLDASFGAAGPERAELVAERGVIEAADVDTLRDLATFLREATGSEFSLRSAAPPLAFKLSLEGAKAALSRYLGACTALARQ</sequence>
<name>A0A4D7B859_9HYPH</name>
<dbReference type="EMBL" id="CP039690">
    <property type="protein sequence ID" value="QCI66488.1"/>
    <property type="molecule type" value="Genomic_DNA"/>
</dbReference>
<reference evidence="2 3" key="1">
    <citation type="submission" date="2019-04" db="EMBL/GenBank/DDBJ databases">
        <title>Phreatobacter aquaticus sp. nov.</title>
        <authorList>
            <person name="Choi A."/>
        </authorList>
    </citation>
    <scope>NUCLEOTIDE SEQUENCE [LARGE SCALE GENOMIC DNA]</scope>
    <source>
        <strain evidence="2 3">KCTC 52518</strain>
    </source>
</reference>
<accession>A0A4D7B859</accession>
<organism evidence="2 3">
    <name type="scientific">Phreatobacter stygius</name>
    <dbReference type="NCBI Taxonomy" id="1940610"/>
    <lineage>
        <taxon>Bacteria</taxon>
        <taxon>Pseudomonadati</taxon>
        <taxon>Pseudomonadota</taxon>
        <taxon>Alphaproteobacteria</taxon>
        <taxon>Hyphomicrobiales</taxon>
        <taxon>Phreatobacteraceae</taxon>
        <taxon>Phreatobacter</taxon>
    </lineage>
</organism>
<keyword evidence="1" id="KW-0732">Signal</keyword>
<dbReference type="Proteomes" id="UP000298781">
    <property type="component" value="Chromosome"/>
</dbReference>
<evidence type="ECO:0000313" key="2">
    <source>
        <dbReference type="EMBL" id="QCI66488.1"/>
    </source>
</evidence>
<proteinExistence type="predicted"/>
<keyword evidence="3" id="KW-1185">Reference proteome</keyword>
<feature type="signal peptide" evidence="1">
    <location>
        <begin position="1"/>
        <end position="24"/>
    </location>
</feature>
<protein>
    <submittedName>
        <fullName evidence="2">Uncharacterized protein</fullName>
    </submittedName>
</protein>
<evidence type="ECO:0000256" key="1">
    <source>
        <dbReference type="SAM" id="SignalP"/>
    </source>
</evidence>